<reference evidence="1" key="1">
    <citation type="submission" date="2019-10" db="EMBL/GenBank/DDBJ databases">
        <title>Draft genome sequece of Microseira wollei NIES-4236.</title>
        <authorList>
            <person name="Yamaguchi H."/>
            <person name="Suzuki S."/>
            <person name="Kawachi M."/>
        </authorList>
    </citation>
    <scope>NUCLEOTIDE SEQUENCE</scope>
    <source>
        <strain evidence="1">NIES-4236</strain>
    </source>
</reference>
<protein>
    <submittedName>
        <fullName evidence="1">Phytanoyl-CoA dioxygenase (PhyH), putative</fullName>
    </submittedName>
</protein>
<dbReference type="InterPro" id="IPR008775">
    <property type="entry name" value="Phytyl_CoA_dOase-like"/>
</dbReference>
<evidence type="ECO:0000313" key="1">
    <source>
        <dbReference type="EMBL" id="GET35387.1"/>
    </source>
</evidence>
<dbReference type="GO" id="GO:0005506">
    <property type="term" value="F:iron ion binding"/>
    <property type="evidence" value="ECO:0007669"/>
    <property type="project" value="UniProtKB-ARBA"/>
</dbReference>
<dbReference type="SUPFAM" id="SSF51197">
    <property type="entry name" value="Clavaminate synthase-like"/>
    <property type="match status" value="1"/>
</dbReference>
<gene>
    <name evidence="1" type="primary">phyH_2</name>
    <name evidence="1" type="ORF">MiSe_01290</name>
</gene>
<accession>A0AAV3WYH8</accession>
<sequence>MNKQTLNSKEHLVGVLEVENLPELSHRCSLSPAQVEQYRQDGHLVVPQALAPADVTAYRPFLVEAANRELAKLNDCERAVGTSGSRFVYDLREVHQAVWRFITSFAIAKIAAELLEVDSVRLLHYNCFFKPPQGLGTPWHQDCLYIPLNTDKVIAAWIPLVELSPDMGPLTFASGSHRSGFCEFANNNQYSPEQIAQMLQERGLRLTSVGSMAVGDVSFHSSFTLHSAPKNFSNRMREVIAISYYADGARIGEPENFYLSSSQALQSVKYREHFLKEYFSGLQRGDLAGSPTNPVVYQKNK</sequence>
<keyword evidence="1" id="KW-0560">Oxidoreductase</keyword>
<organism evidence="1 2">
    <name type="scientific">Microseira wollei NIES-4236</name>
    <dbReference type="NCBI Taxonomy" id="2530354"/>
    <lineage>
        <taxon>Bacteria</taxon>
        <taxon>Bacillati</taxon>
        <taxon>Cyanobacteriota</taxon>
        <taxon>Cyanophyceae</taxon>
        <taxon>Oscillatoriophycideae</taxon>
        <taxon>Aerosakkonematales</taxon>
        <taxon>Aerosakkonemataceae</taxon>
        <taxon>Microseira</taxon>
    </lineage>
</organism>
<keyword evidence="2" id="KW-1185">Reference proteome</keyword>
<proteinExistence type="predicted"/>
<dbReference type="PANTHER" id="PTHR20883:SF49">
    <property type="entry name" value="PHYTANOYL-COA DIOXYGENASE"/>
    <property type="match status" value="1"/>
</dbReference>
<dbReference type="Proteomes" id="UP001050975">
    <property type="component" value="Unassembled WGS sequence"/>
</dbReference>
<dbReference type="EMBL" id="BLAY01000001">
    <property type="protein sequence ID" value="GET35387.1"/>
    <property type="molecule type" value="Genomic_DNA"/>
</dbReference>
<name>A0AAV3WYH8_9CYAN</name>
<evidence type="ECO:0000313" key="2">
    <source>
        <dbReference type="Proteomes" id="UP001050975"/>
    </source>
</evidence>
<keyword evidence="1" id="KW-0223">Dioxygenase</keyword>
<dbReference type="AlphaFoldDB" id="A0AAV3WYH8"/>
<dbReference type="GO" id="GO:0016706">
    <property type="term" value="F:2-oxoglutarate-dependent dioxygenase activity"/>
    <property type="evidence" value="ECO:0007669"/>
    <property type="project" value="UniProtKB-ARBA"/>
</dbReference>
<dbReference type="RefSeq" id="WP_226572765.1">
    <property type="nucleotide sequence ID" value="NZ_BLAY01000001.1"/>
</dbReference>
<dbReference type="PANTHER" id="PTHR20883">
    <property type="entry name" value="PHYTANOYL-COA DIOXYGENASE DOMAIN CONTAINING 1"/>
    <property type="match status" value="1"/>
</dbReference>
<dbReference type="Pfam" id="PF05721">
    <property type="entry name" value="PhyH"/>
    <property type="match status" value="1"/>
</dbReference>
<dbReference type="Gene3D" id="2.60.120.620">
    <property type="entry name" value="q2cbj1_9rhob like domain"/>
    <property type="match status" value="1"/>
</dbReference>
<comment type="caution">
    <text evidence="1">The sequence shown here is derived from an EMBL/GenBank/DDBJ whole genome shotgun (WGS) entry which is preliminary data.</text>
</comment>